<evidence type="ECO:0000256" key="1">
    <source>
        <dbReference type="SAM" id="MobiDB-lite"/>
    </source>
</evidence>
<reference evidence="4" key="2">
    <citation type="submission" date="2025-08" db="UniProtKB">
        <authorList>
            <consortium name="RefSeq"/>
        </authorList>
    </citation>
    <scope>IDENTIFICATION</scope>
    <source>
        <tissue evidence="4">Leaf</tissue>
    </source>
</reference>
<sequence>MTKSTDHGTSGGSMPLVYVFMPSDGLGTQLISCKLNGRNYNTWSQAMQTALQAKNKLIFIEGKVTQSAEGEPCQEQWVTCNSMLLSWIFNHLDEELQNSVTGSKNAKTLWDDLTERFSLEERTILGAVLSVIIAGEMAIIGRHVISFTITQAPISGIRRIRRGALRETLEQAAGTLPRLLRSCNSNREEVESDSPIQEAQVMDIRAAHLSARSSTTVGNGGLVIRPSNPSLRAQRTTQRPRPMRTL</sequence>
<feature type="compositionally biased region" description="Low complexity" evidence="1">
    <location>
        <begin position="232"/>
        <end position="246"/>
    </location>
</feature>
<organism evidence="3 4">
    <name type="scientific">Punica granatum</name>
    <name type="common">Pomegranate</name>
    <dbReference type="NCBI Taxonomy" id="22663"/>
    <lineage>
        <taxon>Eukaryota</taxon>
        <taxon>Viridiplantae</taxon>
        <taxon>Streptophyta</taxon>
        <taxon>Embryophyta</taxon>
        <taxon>Tracheophyta</taxon>
        <taxon>Spermatophyta</taxon>
        <taxon>Magnoliopsida</taxon>
        <taxon>eudicotyledons</taxon>
        <taxon>Gunneridae</taxon>
        <taxon>Pentapetalae</taxon>
        <taxon>rosids</taxon>
        <taxon>malvids</taxon>
        <taxon>Myrtales</taxon>
        <taxon>Lythraceae</taxon>
        <taxon>Punica</taxon>
    </lineage>
</organism>
<dbReference type="InterPro" id="IPR029472">
    <property type="entry name" value="Copia-like_N"/>
</dbReference>
<name>A0A6P8EGV9_PUNGR</name>
<proteinExistence type="predicted"/>
<evidence type="ECO:0000259" key="2">
    <source>
        <dbReference type="Pfam" id="PF14244"/>
    </source>
</evidence>
<dbReference type="RefSeq" id="XP_031405709.1">
    <property type="nucleotide sequence ID" value="XM_031549849.1"/>
</dbReference>
<dbReference type="OrthoDB" id="5544992at2759"/>
<evidence type="ECO:0000313" key="4">
    <source>
        <dbReference type="RefSeq" id="XP_031405709.1"/>
    </source>
</evidence>
<dbReference type="AlphaFoldDB" id="A0A6P8EGV9"/>
<reference evidence="3" key="1">
    <citation type="journal article" date="2020" name="Plant Biotechnol. J.">
        <title>The pomegranate (Punica granatum L.) draft genome dissects genetic divergence between soft- and hard-seeded cultivars.</title>
        <authorList>
            <person name="Luo X."/>
            <person name="Li H."/>
            <person name="Wu Z."/>
            <person name="Yao W."/>
            <person name="Zhao P."/>
            <person name="Cao D."/>
            <person name="Yu H."/>
            <person name="Li K."/>
            <person name="Poudel K."/>
            <person name="Zhao D."/>
            <person name="Zhang F."/>
            <person name="Xia X."/>
            <person name="Chen L."/>
            <person name="Wang Q."/>
            <person name="Jing D."/>
            <person name="Cao S."/>
        </authorList>
    </citation>
    <scope>NUCLEOTIDE SEQUENCE [LARGE SCALE GENOMIC DNA]</scope>
    <source>
        <strain evidence="3">cv. Tunisia</strain>
    </source>
</reference>
<dbReference type="GeneID" id="116214446"/>
<dbReference type="Proteomes" id="UP000515151">
    <property type="component" value="Chromosome 7"/>
</dbReference>
<protein>
    <submittedName>
        <fullName evidence="4">Uncharacterized protein LOC116214446</fullName>
    </submittedName>
</protein>
<feature type="region of interest" description="Disordered" evidence="1">
    <location>
        <begin position="217"/>
        <end position="246"/>
    </location>
</feature>
<keyword evidence="3" id="KW-1185">Reference proteome</keyword>
<evidence type="ECO:0000313" key="3">
    <source>
        <dbReference type="Proteomes" id="UP000515151"/>
    </source>
</evidence>
<gene>
    <name evidence="4" type="primary">LOC116214446</name>
</gene>
<dbReference type="PANTHER" id="PTHR37610:SF97">
    <property type="entry name" value="RETROTRANSPOSON GAG DOMAIN-CONTAINING PROTEIN"/>
    <property type="match status" value="1"/>
</dbReference>
<accession>A0A6P8EGV9</accession>
<dbReference type="Pfam" id="PF14244">
    <property type="entry name" value="Retrotran_gag_3"/>
    <property type="match status" value="1"/>
</dbReference>
<dbReference type="PANTHER" id="PTHR37610">
    <property type="entry name" value="CCHC-TYPE DOMAIN-CONTAINING PROTEIN"/>
    <property type="match status" value="1"/>
</dbReference>
<feature type="domain" description="Retrotransposon Copia-like N-terminal" evidence="2">
    <location>
        <begin position="22"/>
        <end position="64"/>
    </location>
</feature>